<evidence type="ECO:0000313" key="3">
    <source>
        <dbReference type="Proteomes" id="UP000062833"/>
    </source>
</evidence>
<name>A0A0M4QYB4_9MICC</name>
<dbReference type="InterPro" id="IPR025877">
    <property type="entry name" value="MobA-like_NTP_Trfase"/>
</dbReference>
<evidence type="ECO:0000313" key="2">
    <source>
        <dbReference type="EMBL" id="ALE93311.1"/>
    </source>
</evidence>
<dbReference type="Proteomes" id="UP000062833">
    <property type="component" value="Chromosome"/>
</dbReference>
<dbReference type="KEGG" id="aaq:AOC05_14905"/>
<dbReference type="InterPro" id="IPR029044">
    <property type="entry name" value="Nucleotide-diphossugar_trans"/>
</dbReference>
<sequence>MPPTPTESCNGMVPTVAVLLAAGSGSRLGRGPKALLPFHGSTLVEHAAQALRDGGCTETVVVAGSGSAQLQALQATATARPAGRSRARALTACHLVVNEDWATGMGGSFRLGVASVNPGHNVLVALVDQPGVTAGLVARLLAAHQPGRITAAGYAQAPGFGAGPTPSLVRGHPIIFSPSLAAAAAALSDGDAGARTFLRDYPELIDVVDCSDLSDGADVDTPADLRLLD</sequence>
<dbReference type="CDD" id="cd04182">
    <property type="entry name" value="GT_2_like_f"/>
    <property type="match status" value="1"/>
</dbReference>
<dbReference type="PANTHER" id="PTHR43777:SF1">
    <property type="entry name" value="MOLYBDENUM COFACTOR CYTIDYLYLTRANSFERASE"/>
    <property type="match status" value="1"/>
</dbReference>
<accession>A0A0M4QYB4</accession>
<dbReference type="EMBL" id="CP012677">
    <property type="protein sequence ID" value="ALE93311.1"/>
    <property type="molecule type" value="Genomic_DNA"/>
</dbReference>
<organism evidence="2 3">
    <name type="scientific">Arthrobacter alpinus</name>
    <dbReference type="NCBI Taxonomy" id="656366"/>
    <lineage>
        <taxon>Bacteria</taxon>
        <taxon>Bacillati</taxon>
        <taxon>Actinomycetota</taxon>
        <taxon>Actinomycetes</taxon>
        <taxon>Micrococcales</taxon>
        <taxon>Micrococcaceae</taxon>
        <taxon>Arthrobacter</taxon>
    </lineage>
</organism>
<dbReference type="Gene3D" id="3.90.550.10">
    <property type="entry name" value="Spore Coat Polysaccharide Biosynthesis Protein SpsA, Chain A"/>
    <property type="match status" value="1"/>
</dbReference>
<keyword evidence="3" id="KW-1185">Reference proteome</keyword>
<proteinExistence type="predicted"/>
<feature type="domain" description="MobA-like NTP transferase" evidence="1">
    <location>
        <begin position="17"/>
        <end position="201"/>
    </location>
</feature>
<dbReference type="Pfam" id="PF12804">
    <property type="entry name" value="NTP_transf_3"/>
    <property type="match status" value="1"/>
</dbReference>
<protein>
    <recommendedName>
        <fullName evidence="1">MobA-like NTP transferase domain-containing protein</fullName>
    </recommendedName>
</protein>
<gene>
    <name evidence="2" type="ORF">AOC05_14905</name>
</gene>
<dbReference type="OrthoDB" id="4427994at2"/>
<evidence type="ECO:0000259" key="1">
    <source>
        <dbReference type="Pfam" id="PF12804"/>
    </source>
</evidence>
<dbReference type="GO" id="GO:0016779">
    <property type="term" value="F:nucleotidyltransferase activity"/>
    <property type="evidence" value="ECO:0007669"/>
    <property type="project" value="UniProtKB-ARBA"/>
</dbReference>
<reference evidence="3" key="1">
    <citation type="submission" date="2015-09" db="EMBL/GenBank/DDBJ databases">
        <title>Complete genome of Arthrobacter alpinus strain R3.8.</title>
        <authorList>
            <person name="See-Too W.S."/>
            <person name="Chan K.G."/>
        </authorList>
    </citation>
    <scope>NUCLEOTIDE SEQUENCE [LARGE SCALE GENOMIC DNA]</scope>
    <source>
        <strain evidence="3">R3.8</strain>
    </source>
</reference>
<dbReference type="PATRIC" id="fig|656366.3.peg.3216"/>
<dbReference type="AlphaFoldDB" id="A0A0M4QYB4"/>
<dbReference type="PANTHER" id="PTHR43777">
    <property type="entry name" value="MOLYBDENUM COFACTOR CYTIDYLYLTRANSFERASE"/>
    <property type="match status" value="1"/>
</dbReference>
<dbReference type="SUPFAM" id="SSF53448">
    <property type="entry name" value="Nucleotide-diphospho-sugar transferases"/>
    <property type="match status" value="1"/>
</dbReference>